<dbReference type="AlphaFoldDB" id="A0A0R2C4Q1"/>
<dbReference type="InterPro" id="IPR013749">
    <property type="entry name" value="PM/HMP-P_kinase-1"/>
</dbReference>
<dbReference type="PANTHER" id="PTHR10534">
    <property type="entry name" value="PYRIDOXAL KINASE"/>
    <property type="match status" value="1"/>
</dbReference>
<sequence length="284" mass="30874">MELNTLIVEDLSCAGQVSLTSALPILGAAGCQPTILPTTLLSTHTGGFGNNTYLDLSNEMVKIIHHWQTIPLTFSNILLGYLGKQPAKIILNYLPLLSAKNSFILLDPAMADNGQLYRGFDLDYVSQIKKIASHADLLTPNVTEAELLLGQAPTNSSITLATAQALLSGLKNIFPAAAIVLTGVKLKNQIAVLGIENFSREIWQVTVTKKQGDFFGTGDVFASLLLTYLIHHYDLLTAVKLSMNFISKSISAVKAKNPSDQRFGLDYSSQLPVLLKQLEFERGK</sequence>
<dbReference type="GO" id="GO:0008478">
    <property type="term" value="F:pyridoxal kinase activity"/>
    <property type="evidence" value="ECO:0007669"/>
    <property type="project" value="UniProtKB-EC"/>
</dbReference>
<dbReference type="InterPro" id="IPR029056">
    <property type="entry name" value="Ribokinase-like"/>
</dbReference>
<evidence type="ECO:0000259" key="6">
    <source>
        <dbReference type="Pfam" id="PF08543"/>
    </source>
</evidence>
<evidence type="ECO:0000256" key="2">
    <source>
        <dbReference type="ARBA" id="ARBA00022679"/>
    </source>
</evidence>
<evidence type="ECO:0000313" key="7">
    <source>
        <dbReference type="EMBL" id="KRM86314.1"/>
    </source>
</evidence>
<dbReference type="SUPFAM" id="SSF53613">
    <property type="entry name" value="Ribokinase-like"/>
    <property type="match status" value="1"/>
</dbReference>
<dbReference type="Proteomes" id="UP000051576">
    <property type="component" value="Unassembled WGS sequence"/>
</dbReference>
<dbReference type="Pfam" id="PF08543">
    <property type="entry name" value="Phos_pyr_kin"/>
    <property type="match status" value="1"/>
</dbReference>
<keyword evidence="4 7" id="KW-0418">Kinase</keyword>
<dbReference type="STRING" id="1133569.FD21_GL001669"/>
<keyword evidence="8" id="KW-1185">Reference proteome</keyword>
<dbReference type="OrthoDB" id="9800808at2"/>
<feature type="domain" description="Pyridoxamine kinase/Phosphomethylpyrimidine kinase" evidence="6">
    <location>
        <begin position="88"/>
        <end position="251"/>
    </location>
</feature>
<organism evidence="7 8">
    <name type="scientific">Liquorilactobacillus vini DSM 20605</name>
    <dbReference type="NCBI Taxonomy" id="1133569"/>
    <lineage>
        <taxon>Bacteria</taxon>
        <taxon>Bacillati</taxon>
        <taxon>Bacillota</taxon>
        <taxon>Bacilli</taxon>
        <taxon>Lactobacillales</taxon>
        <taxon>Lactobacillaceae</taxon>
        <taxon>Liquorilactobacillus</taxon>
    </lineage>
</organism>
<reference evidence="7 8" key="1">
    <citation type="journal article" date="2015" name="Genome Announc.">
        <title>Expanding the biotechnology potential of lactobacilli through comparative genomics of 213 strains and associated genera.</title>
        <authorList>
            <person name="Sun Z."/>
            <person name="Harris H.M."/>
            <person name="McCann A."/>
            <person name="Guo C."/>
            <person name="Argimon S."/>
            <person name="Zhang W."/>
            <person name="Yang X."/>
            <person name="Jeffery I.B."/>
            <person name="Cooney J.C."/>
            <person name="Kagawa T.F."/>
            <person name="Liu W."/>
            <person name="Song Y."/>
            <person name="Salvetti E."/>
            <person name="Wrobel A."/>
            <person name="Rasinkangas P."/>
            <person name="Parkhill J."/>
            <person name="Rea M.C."/>
            <person name="O'Sullivan O."/>
            <person name="Ritari J."/>
            <person name="Douillard F.P."/>
            <person name="Paul Ross R."/>
            <person name="Yang R."/>
            <person name="Briner A.E."/>
            <person name="Felis G.E."/>
            <person name="de Vos W.M."/>
            <person name="Barrangou R."/>
            <person name="Klaenhammer T.R."/>
            <person name="Caufield P.W."/>
            <person name="Cui Y."/>
            <person name="Zhang H."/>
            <person name="O'Toole P.W."/>
        </authorList>
    </citation>
    <scope>NUCLEOTIDE SEQUENCE [LARGE SCALE GENOMIC DNA]</scope>
    <source>
        <strain evidence="7 8">DSM 20605</strain>
    </source>
</reference>
<evidence type="ECO:0000256" key="3">
    <source>
        <dbReference type="ARBA" id="ARBA00022741"/>
    </source>
</evidence>
<keyword evidence="5" id="KW-0067">ATP-binding</keyword>
<evidence type="ECO:0000256" key="5">
    <source>
        <dbReference type="ARBA" id="ARBA00022840"/>
    </source>
</evidence>
<gene>
    <name evidence="7" type="ORF">FD21_GL001669</name>
</gene>
<comment type="caution">
    <text evidence="7">The sequence shown here is derived from an EMBL/GenBank/DDBJ whole genome shotgun (WGS) entry which is preliminary data.</text>
</comment>
<evidence type="ECO:0000256" key="4">
    <source>
        <dbReference type="ARBA" id="ARBA00022777"/>
    </source>
</evidence>
<accession>A0A0R2C4Q1</accession>
<evidence type="ECO:0000256" key="1">
    <source>
        <dbReference type="ARBA" id="ARBA00012104"/>
    </source>
</evidence>
<dbReference type="GO" id="GO:0005524">
    <property type="term" value="F:ATP binding"/>
    <property type="evidence" value="ECO:0007669"/>
    <property type="project" value="UniProtKB-KW"/>
</dbReference>
<dbReference type="EMBL" id="AYYX01000054">
    <property type="protein sequence ID" value="KRM86314.1"/>
    <property type="molecule type" value="Genomic_DNA"/>
</dbReference>
<dbReference type="eggNOG" id="COG2240">
    <property type="taxonomic scope" value="Bacteria"/>
</dbReference>
<name>A0A0R2C4Q1_9LACO</name>
<dbReference type="PANTHER" id="PTHR10534:SF2">
    <property type="entry name" value="PYRIDOXAL KINASE"/>
    <property type="match status" value="1"/>
</dbReference>
<dbReference type="Gene3D" id="3.40.1190.20">
    <property type="match status" value="1"/>
</dbReference>
<dbReference type="PATRIC" id="fig|1133569.4.peg.1814"/>
<dbReference type="GO" id="GO:0005829">
    <property type="term" value="C:cytosol"/>
    <property type="evidence" value="ECO:0007669"/>
    <property type="project" value="TreeGrafter"/>
</dbReference>
<keyword evidence="3" id="KW-0547">Nucleotide-binding</keyword>
<dbReference type="InterPro" id="IPR004625">
    <property type="entry name" value="PyrdxlKinase"/>
</dbReference>
<dbReference type="GO" id="GO:0009443">
    <property type="term" value="P:pyridoxal 5'-phosphate salvage"/>
    <property type="evidence" value="ECO:0007669"/>
    <property type="project" value="InterPro"/>
</dbReference>
<keyword evidence="2" id="KW-0808">Transferase</keyword>
<evidence type="ECO:0000313" key="8">
    <source>
        <dbReference type="Proteomes" id="UP000051576"/>
    </source>
</evidence>
<dbReference type="RefSeq" id="WP_010580731.1">
    <property type="nucleotide sequence ID" value="NZ_AHYZ01000107.1"/>
</dbReference>
<protein>
    <recommendedName>
        <fullName evidence="1">pyridoxal kinase</fullName>
        <ecNumber evidence="1">2.7.1.35</ecNumber>
    </recommendedName>
</protein>
<dbReference type="EC" id="2.7.1.35" evidence="1"/>
<proteinExistence type="predicted"/>